<feature type="compositionally biased region" description="Basic and acidic residues" evidence="3">
    <location>
        <begin position="60"/>
        <end position="72"/>
    </location>
</feature>
<comment type="similarity">
    <text evidence="1">Belongs to the peptidase S13 family.</text>
</comment>
<evidence type="ECO:0000256" key="2">
    <source>
        <dbReference type="ARBA" id="ARBA00022801"/>
    </source>
</evidence>
<feature type="region of interest" description="Disordered" evidence="3">
    <location>
        <begin position="44"/>
        <end position="72"/>
    </location>
</feature>
<comment type="caution">
    <text evidence="4">The sequence shown here is derived from an EMBL/GenBank/DDBJ whole genome shotgun (WGS) entry which is preliminary data.</text>
</comment>
<sequence>MRQVRARALLALAMLNIFVLVAGVVAADVLESRPPSTMPYPVALAQDGPASAPSDAAPIDPDRLADKLDDRMSDSGLSDGLSAYVTDASSGTVVFEKDAGTARIPASTTKIVTAVSALHERGPEERLRTTVVRDGDRIVLVGGGDPTLTESNAPGDYPQMASLEDLADHTAAALEREGVDSVRLGYDGSLYSGPVEGPDWKPSYIWDGNVAKVTALMVDGGRKHKGRKYGDRVDDPPRVAADVFARRLRDAGVRIEGKPAPATAPDGADPIASVDSPPLSALVEKMMLESDNNIAEALVRQVALARGEDASFAGASAAVGQVMSELGVSGVHVEDGSGLTRNNKIKPKALVKLLATASDPENPDLRPAITGLPTAHFTGSLHDRYSDDSGSAAGAGLVRGKTGTLDGVSALSGTVRDKDGRLLLFAFIANDGAAAGSTLDTFAAAVAECGCSR</sequence>
<keyword evidence="5" id="KW-1185">Reference proteome</keyword>
<dbReference type="InterPro" id="IPR012338">
    <property type="entry name" value="Beta-lactam/transpept-like"/>
</dbReference>
<reference evidence="4 5" key="1">
    <citation type="journal article" date="2019" name="Int. J. Syst. Evol. Microbiol.">
        <title>The Global Catalogue of Microorganisms (GCM) 10K type strain sequencing project: providing services to taxonomists for standard genome sequencing and annotation.</title>
        <authorList>
            <consortium name="The Broad Institute Genomics Platform"/>
            <consortium name="The Broad Institute Genome Sequencing Center for Infectious Disease"/>
            <person name="Wu L."/>
            <person name="Ma J."/>
        </authorList>
    </citation>
    <scope>NUCLEOTIDE SEQUENCE [LARGE SCALE GENOMIC DNA]</scope>
    <source>
        <strain evidence="4 5">JCM 15313</strain>
    </source>
</reference>
<name>A0ABN2SYE8_9ACTN</name>
<dbReference type="PANTHER" id="PTHR30023">
    <property type="entry name" value="D-ALANYL-D-ALANINE CARBOXYPEPTIDASE"/>
    <property type="match status" value="1"/>
</dbReference>
<proteinExistence type="inferred from homology"/>
<dbReference type="NCBIfam" id="TIGR00666">
    <property type="entry name" value="PBP4"/>
    <property type="match status" value="1"/>
</dbReference>
<organism evidence="4 5">
    <name type="scientific">Nocardiopsis rhodophaea</name>
    <dbReference type="NCBI Taxonomy" id="280238"/>
    <lineage>
        <taxon>Bacteria</taxon>
        <taxon>Bacillati</taxon>
        <taxon>Actinomycetota</taxon>
        <taxon>Actinomycetes</taxon>
        <taxon>Streptosporangiales</taxon>
        <taxon>Nocardiopsidaceae</taxon>
        <taxon>Nocardiopsis</taxon>
    </lineage>
</organism>
<keyword evidence="2" id="KW-0378">Hydrolase</keyword>
<evidence type="ECO:0000256" key="3">
    <source>
        <dbReference type="SAM" id="MobiDB-lite"/>
    </source>
</evidence>
<dbReference type="Pfam" id="PF02113">
    <property type="entry name" value="Peptidase_S13"/>
    <property type="match status" value="2"/>
</dbReference>
<accession>A0ABN2SYE8</accession>
<dbReference type="EMBL" id="BAAAPC010000007">
    <property type="protein sequence ID" value="GAA1994762.1"/>
    <property type="molecule type" value="Genomic_DNA"/>
</dbReference>
<dbReference type="InterPro" id="IPR000667">
    <property type="entry name" value="Peptidase_S13"/>
</dbReference>
<dbReference type="PANTHER" id="PTHR30023:SF0">
    <property type="entry name" value="PENICILLIN-SENSITIVE CARBOXYPEPTIDASE A"/>
    <property type="match status" value="1"/>
</dbReference>
<evidence type="ECO:0008006" key="6">
    <source>
        <dbReference type="Google" id="ProtNLM"/>
    </source>
</evidence>
<evidence type="ECO:0000256" key="1">
    <source>
        <dbReference type="ARBA" id="ARBA00006096"/>
    </source>
</evidence>
<gene>
    <name evidence="4" type="ORF">GCM10009799_21190</name>
</gene>
<evidence type="ECO:0000313" key="5">
    <source>
        <dbReference type="Proteomes" id="UP001501585"/>
    </source>
</evidence>
<protein>
    <recommendedName>
        <fullName evidence="6">D-alanyl-D-alanine carboxypeptidase/D-alanyl-D-alanine-endopeptidase</fullName>
    </recommendedName>
</protein>
<dbReference type="SUPFAM" id="SSF56601">
    <property type="entry name" value="beta-lactamase/transpeptidase-like"/>
    <property type="match status" value="1"/>
</dbReference>
<dbReference type="Gene3D" id="3.40.710.10">
    <property type="entry name" value="DD-peptidase/beta-lactamase superfamily"/>
    <property type="match status" value="2"/>
</dbReference>
<evidence type="ECO:0000313" key="4">
    <source>
        <dbReference type="EMBL" id="GAA1994762.1"/>
    </source>
</evidence>
<dbReference type="Gene3D" id="3.50.80.20">
    <property type="entry name" value="D-Ala-D-Ala carboxypeptidase C, peptidase S13"/>
    <property type="match status" value="1"/>
</dbReference>
<dbReference type="PRINTS" id="PR00922">
    <property type="entry name" value="DADACBPTASE3"/>
</dbReference>
<feature type="compositionally biased region" description="Low complexity" evidence="3">
    <location>
        <begin position="47"/>
        <end position="59"/>
    </location>
</feature>
<dbReference type="Proteomes" id="UP001501585">
    <property type="component" value="Unassembled WGS sequence"/>
</dbReference>